<dbReference type="Gene3D" id="3.20.20.70">
    <property type="entry name" value="Aldolase class I"/>
    <property type="match status" value="1"/>
</dbReference>
<feature type="binding site" evidence="13">
    <location>
        <position position="430"/>
    </location>
    <ligand>
        <name>4-amino-2-methyl-5-(diphosphooxymethyl)pyrimidine</name>
        <dbReference type="ChEBI" id="CHEBI:57841"/>
    </ligand>
</feature>
<feature type="binding site" evidence="13">
    <location>
        <position position="363"/>
    </location>
    <ligand>
        <name>Mg(2+)</name>
        <dbReference type="ChEBI" id="CHEBI:18420"/>
    </ligand>
</feature>
<evidence type="ECO:0000256" key="2">
    <source>
        <dbReference type="ARBA" id="ARBA00022679"/>
    </source>
</evidence>
<dbReference type="Pfam" id="PF08543">
    <property type="entry name" value="Phos_pyr_kin"/>
    <property type="match status" value="1"/>
</dbReference>
<feature type="binding site" evidence="13">
    <location>
        <position position="382"/>
    </location>
    <ligand>
        <name>Mg(2+)</name>
        <dbReference type="ChEBI" id="CHEBI:18420"/>
    </ligand>
</feature>
<dbReference type="UniPathway" id="UPA00060">
    <property type="reaction ID" value="UER00138"/>
</dbReference>
<dbReference type="KEGG" id="mmw:Mmwyl1_2391"/>
<dbReference type="AlphaFoldDB" id="A6VXY4"/>
<evidence type="ECO:0000256" key="8">
    <source>
        <dbReference type="ARBA" id="ARBA00022977"/>
    </source>
</evidence>
<dbReference type="GO" id="GO:0008902">
    <property type="term" value="F:hydroxymethylpyrimidine kinase activity"/>
    <property type="evidence" value="ECO:0007669"/>
    <property type="project" value="TreeGrafter"/>
</dbReference>
<dbReference type="eggNOG" id="COG0352">
    <property type="taxonomic scope" value="Bacteria"/>
</dbReference>
<evidence type="ECO:0000256" key="13">
    <source>
        <dbReference type="HAMAP-Rule" id="MF_00097"/>
    </source>
</evidence>
<evidence type="ECO:0000256" key="1">
    <source>
        <dbReference type="ARBA" id="ARBA00005165"/>
    </source>
</evidence>
<dbReference type="CDD" id="cd01169">
    <property type="entry name" value="HMPP_kinase"/>
    <property type="match status" value="1"/>
</dbReference>
<feature type="binding site" evidence="13">
    <location>
        <position position="362"/>
    </location>
    <ligand>
        <name>4-amino-2-methyl-5-(diphosphooxymethyl)pyrimidine</name>
        <dbReference type="ChEBI" id="CHEBI:57841"/>
    </ligand>
</feature>
<dbReference type="GO" id="GO:0005829">
    <property type="term" value="C:cytosol"/>
    <property type="evidence" value="ECO:0007669"/>
    <property type="project" value="TreeGrafter"/>
</dbReference>
<keyword evidence="9" id="KW-0511">Multifunctional enzyme</keyword>
<feature type="domain" description="Thiamine phosphate synthase/TenI" evidence="14">
    <location>
        <begin position="314"/>
        <end position="483"/>
    </location>
</feature>
<feature type="binding site" evidence="13">
    <location>
        <begin position="427"/>
        <end position="429"/>
    </location>
    <ligand>
        <name>2-[(2R,5Z)-2-carboxy-4-methylthiazol-5(2H)-ylidene]ethyl phosphate</name>
        <dbReference type="ChEBI" id="CHEBI:62899"/>
    </ligand>
</feature>
<dbReference type="GO" id="GO:0005524">
    <property type="term" value="F:ATP binding"/>
    <property type="evidence" value="ECO:0007669"/>
    <property type="project" value="UniProtKB-KW"/>
</dbReference>
<dbReference type="InterPro" id="IPR013749">
    <property type="entry name" value="PM/HMP-P_kinase-1"/>
</dbReference>
<dbReference type="FunFam" id="3.20.20.70:FF:000064">
    <property type="entry name" value="Thiamine-phosphate synthase"/>
    <property type="match status" value="1"/>
</dbReference>
<comment type="cofactor">
    <cofactor evidence="13">
        <name>Mg(2+)</name>
        <dbReference type="ChEBI" id="CHEBI:18420"/>
    </cofactor>
    <text evidence="13">Binds 1 Mg(2+) ion per subunit.</text>
</comment>
<evidence type="ECO:0000256" key="12">
    <source>
        <dbReference type="ARBA" id="ARBA00047883"/>
    </source>
</evidence>
<dbReference type="GO" id="GO:0008972">
    <property type="term" value="F:phosphomethylpyrimidine kinase activity"/>
    <property type="evidence" value="ECO:0007669"/>
    <property type="project" value="InterPro"/>
</dbReference>
<feature type="domain" description="Pyridoxamine kinase/Phosphomethylpyrimidine kinase" evidence="15">
    <location>
        <begin position="15"/>
        <end position="265"/>
    </location>
</feature>
<evidence type="ECO:0000256" key="6">
    <source>
        <dbReference type="ARBA" id="ARBA00022840"/>
    </source>
</evidence>
<evidence type="ECO:0000256" key="4">
    <source>
        <dbReference type="ARBA" id="ARBA00022741"/>
    </source>
</evidence>
<dbReference type="InterPro" id="IPR029056">
    <property type="entry name" value="Ribokinase-like"/>
</dbReference>
<accession>A6VXY4</accession>
<dbReference type="GO" id="GO:0004789">
    <property type="term" value="F:thiamine-phosphate diphosphorylase activity"/>
    <property type="evidence" value="ECO:0007669"/>
    <property type="project" value="UniProtKB-UniRule"/>
</dbReference>
<dbReference type="CDD" id="cd00564">
    <property type="entry name" value="TMP_TenI"/>
    <property type="match status" value="1"/>
</dbReference>
<dbReference type="InterPro" id="IPR022998">
    <property type="entry name" value="ThiamineP_synth_TenI"/>
</dbReference>
<dbReference type="Pfam" id="PF02581">
    <property type="entry name" value="TMP-TENI"/>
    <property type="match status" value="1"/>
</dbReference>
<evidence type="ECO:0000313" key="16">
    <source>
        <dbReference type="EMBL" id="ABR71313.1"/>
    </source>
</evidence>
<dbReference type="Gene3D" id="3.40.1190.20">
    <property type="match status" value="1"/>
</dbReference>
<organism evidence="16">
    <name type="scientific">Marinomonas sp. (strain MWYL1)</name>
    <dbReference type="NCBI Taxonomy" id="400668"/>
    <lineage>
        <taxon>Bacteria</taxon>
        <taxon>Pseudomonadati</taxon>
        <taxon>Pseudomonadota</taxon>
        <taxon>Gammaproteobacteria</taxon>
        <taxon>Oceanospirillales</taxon>
        <taxon>Oceanospirillaceae</taxon>
        <taxon>Marinomonas</taxon>
    </lineage>
</organism>
<dbReference type="HAMAP" id="MF_00097">
    <property type="entry name" value="TMP_synthase"/>
    <property type="match status" value="1"/>
</dbReference>
<dbReference type="STRING" id="400668.Mmwyl1_2391"/>
<keyword evidence="2 13" id="KW-0808">Transferase</keyword>
<dbReference type="NCBIfam" id="NF002904">
    <property type="entry name" value="PRK03512.1"/>
    <property type="match status" value="1"/>
</dbReference>
<feature type="binding site" evidence="13">
    <location>
        <begin position="480"/>
        <end position="481"/>
    </location>
    <ligand>
        <name>2-[(2R,5Z)-2-carboxy-4-methylthiazol-5(2H)-ylidene]ethyl phosphate</name>
        <dbReference type="ChEBI" id="CHEBI:62899"/>
    </ligand>
</feature>
<keyword evidence="4" id="KW-0547">Nucleotide-binding</keyword>
<dbReference type="GO" id="GO:0009229">
    <property type="term" value="P:thiamine diphosphate biosynthetic process"/>
    <property type="evidence" value="ECO:0007669"/>
    <property type="project" value="UniProtKB-UniRule"/>
</dbReference>
<evidence type="ECO:0000256" key="5">
    <source>
        <dbReference type="ARBA" id="ARBA00022777"/>
    </source>
</evidence>
<keyword evidence="3 13" id="KW-0479">Metal-binding</keyword>
<dbReference type="NCBIfam" id="TIGR00693">
    <property type="entry name" value="thiE"/>
    <property type="match status" value="1"/>
</dbReference>
<dbReference type="PANTHER" id="PTHR20858:SF17">
    <property type="entry name" value="HYDROXYMETHYLPYRIMIDINE_PHOSPHOMETHYLPYRIMIDINE KINASE THI20-RELATED"/>
    <property type="match status" value="1"/>
</dbReference>
<dbReference type="EMBL" id="CP000749">
    <property type="protein sequence ID" value="ABR71313.1"/>
    <property type="molecule type" value="Genomic_DNA"/>
</dbReference>
<dbReference type="InterPro" id="IPR036206">
    <property type="entry name" value="ThiamineP_synth_sf"/>
</dbReference>
<comment type="catalytic activity">
    <reaction evidence="11 13">
        <text>2-(2-carboxy-4-methylthiazol-5-yl)ethyl phosphate + 4-amino-2-methyl-5-(diphosphooxymethyl)pyrimidine + 2 H(+) = thiamine phosphate + CO2 + diphosphate</text>
        <dbReference type="Rhea" id="RHEA:47848"/>
        <dbReference type="ChEBI" id="CHEBI:15378"/>
        <dbReference type="ChEBI" id="CHEBI:16526"/>
        <dbReference type="ChEBI" id="CHEBI:33019"/>
        <dbReference type="ChEBI" id="CHEBI:37575"/>
        <dbReference type="ChEBI" id="CHEBI:57841"/>
        <dbReference type="ChEBI" id="CHEBI:62890"/>
        <dbReference type="EC" id="2.5.1.3"/>
    </reaction>
</comment>
<dbReference type="PANTHER" id="PTHR20858">
    <property type="entry name" value="PHOSPHOMETHYLPYRIMIDINE KINASE"/>
    <property type="match status" value="1"/>
</dbReference>
<keyword evidence="5" id="KW-0418">Kinase</keyword>
<evidence type="ECO:0000259" key="15">
    <source>
        <dbReference type="Pfam" id="PF08543"/>
    </source>
</evidence>
<keyword evidence="8 13" id="KW-0784">Thiamine biosynthesis</keyword>
<feature type="binding site" evidence="13">
    <location>
        <begin position="330"/>
        <end position="334"/>
    </location>
    <ligand>
        <name>4-amino-2-methyl-5-(diphosphooxymethyl)pyrimidine</name>
        <dbReference type="ChEBI" id="CHEBI:57841"/>
    </ligand>
</feature>
<comment type="pathway">
    <text evidence="1 13">Cofactor biosynthesis; thiamine diphosphate biosynthesis; thiamine phosphate from 4-amino-2-methyl-5-diphosphomethylpyrimidine and 4-methyl-5-(2-phosphoethyl)-thiazole: step 1/1.</text>
</comment>
<comment type="catalytic activity">
    <reaction evidence="10 13">
        <text>4-methyl-5-(2-phosphooxyethyl)-thiazole + 4-amino-2-methyl-5-(diphosphooxymethyl)pyrimidine + H(+) = thiamine phosphate + diphosphate</text>
        <dbReference type="Rhea" id="RHEA:22328"/>
        <dbReference type="ChEBI" id="CHEBI:15378"/>
        <dbReference type="ChEBI" id="CHEBI:33019"/>
        <dbReference type="ChEBI" id="CHEBI:37575"/>
        <dbReference type="ChEBI" id="CHEBI:57841"/>
        <dbReference type="ChEBI" id="CHEBI:58296"/>
        <dbReference type="EC" id="2.5.1.3"/>
    </reaction>
</comment>
<keyword evidence="6" id="KW-0067">ATP-binding</keyword>
<dbReference type="SUPFAM" id="SSF51391">
    <property type="entry name" value="Thiamin phosphate synthase"/>
    <property type="match status" value="1"/>
</dbReference>
<dbReference type="SUPFAM" id="SSF53613">
    <property type="entry name" value="Ribokinase-like"/>
    <property type="match status" value="1"/>
</dbReference>
<evidence type="ECO:0000256" key="3">
    <source>
        <dbReference type="ARBA" id="ARBA00022723"/>
    </source>
</evidence>
<dbReference type="GO" id="GO:0009228">
    <property type="term" value="P:thiamine biosynthetic process"/>
    <property type="evidence" value="ECO:0007669"/>
    <property type="project" value="UniProtKB-KW"/>
</dbReference>
<protein>
    <recommendedName>
        <fullName evidence="13">Thiamine-phosphate synthase</fullName>
        <shortName evidence="13">TP synthase</shortName>
        <shortName evidence="13">TPS</shortName>
        <ecNumber evidence="13">2.5.1.3</ecNumber>
    </recommendedName>
    <alternativeName>
        <fullName evidence="13">Thiamine-phosphate pyrophosphorylase</fullName>
        <shortName evidence="13">TMP pyrophosphorylase</shortName>
        <shortName evidence="13">TMP-PPase</shortName>
    </alternativeName>
</protein>
<dbReference type="InterPro" id="IPR013785">
    <property type="entry name" value="Aldolase_TIM"/>
</dbReference>
<sequence length="513" mass="55415">MSIKPPVVWCVGGSDSSAHAGLQADLRTGQDLRCHVQTIVTCITAQNSKEVRSVEPVSLAMFDEQWQTLLDDVPPDAIKVSLLPSIEIAKACSIWLRRIKADFPNVLVVFDPVMAASSESGNRLQQDSVGASLLGSLLPYIDVITPNSIEFKRLTGLSDQQPAVDIQGQLAVYLSSSKCAWLLKAGHSDSEQATDWLLDQDSIVGFAYKRLSVHNTRGTGCTLSTALASFIAHGYDLLDAMTMAKAYITGALKTGVQIGEGAGPLGRPGWPLQIENLPAIVSPYKLSTVTQAPMHQSFAKMDLDKMGLYPVVDSIAWLKLVLKQGVKLAQLRIKDPDDADLASKIQQAIALGKEYEAQVFINDYWQEAIRFGAYGVHLGQEDLDVADLAQIQAAGLRLGISTHGYYEIARAQSIQPSYIALGHIFPTQTKDMPSQPQGLKRLSYYASLLKGVYPTVAIGGINAERLPAVAQTGVDSVALVTAITKVAEPEAATRSLICLFEKHSNTQRNTGGK</sequence>
<evidence type="ECO:0000256" key="11">
    <source>
        <dbReference type="ARBA" id="ARBA00047851"/>
    </source>
</evidence>
<dbReference type="EC" id="2.5.1.3" evidence="13"/>
<evidence type="ECO:0000256" key="7">
    <source>
        <dbReference type="ARBA" id="ARBA00022842"/>
    </source>
</evidence>
<dbReference type="OrthoDB" id="9789949at2"/>
<evidence type="ECO:0000259" key="14">
    <source>
        <dbReference type="Pfam" id="PF02581"/>
    </source>
</evidence>
<feature type="binding site" evidence="13">
    <location>
        <position position="401"/>
    </location>
    <ligand>
        <name>4-amino-2-methyl-5-(diphosphooxymethyl)pyrimidine</name>
        <dbReference type="ChEBI" id="CHEBI:57841"/>
    </ligand>
</feature>
<evidence type="ECO:0000256" key="9">
    <source>
        <dbReference type="ARBA" id="ARBA00023268"/>
    </source>
</evidence>
<proteinExistence type="inferred from homology"/>
<name>A6VXY4_MARMS</name>
<keyword evidence="7 13" id="KW-0460">Magnesium</keyword>
<dbReference type="GO" id="GO:0000287">
    <property type="term" value="F:magnesium ion binding"/>
    <property type="evidence" value="ECO:0007669"/>
    <property type="project" value="UniProtKB-UniRule"/>
</dbReference>
<comment type="function">
    <text evidence="13">Condenses 4-methyl-5-(beta-hydroxyethyl)thiazole monophosphate (THZ-P) and 2-methyl-4-amino-5-hydroxymethyl pyrimidine pyrophosphate (HMP-PP) to form thiamine monophosphate (TMP).</text>
</comment>
<reference evidence="16" key="1">
    <citation type="submission" date="2007-06" db="EMBL/GenBank/DDBJ databases">
        <title>Complete sequence of Marinomonas sp. MWYL1.</title>
        <authorList>
            <consortium name="US DOE Joint Genome Institute"/>
            <person name="Copeland A."/>
            <person name="Lucas S."/>
            <person name="Lapidus A."/>
            <person name="Barry K."/>
            <person name="Glavina del Rio T."/>
            <person name="Dalin E."/>
            <person name="Tice H."/>
            <person name="Pitluck S."/>
            <person name="Kiss H."/>
            <person name="Brettin T."/>
            <person name="Bruce D."/>
            <person name="Detter J.C."/>
            <person name="Han C."/>
            <person name="Schmutz J."/>
            <person name="Larimer F."/>
            <person name="Land M."/>
            <person name="Hauser L."/>
            <person name="Kyrpides N."/>
            <person name="Kim E."/>
            <person name="Johnston A.W.B."/>
            <person name="Todd J.D."/>
            <person name="Rogers R."/>
            <person name="Wexler M."/>
            <person name="Bond P.L."/>
            <person name="Li Y."/>
            <person name="Richardson P."/>
        </authorList>
    </citation>
    <scope>NUCLEOTIDE SEQUENCE [LARGE SCALE GENOMIC DNA]</scope>
    <source>
        <strain evidence="16">MWYL1</strain>
    </source>
</reference>
<dbReference type="HOGENOM" id="CLU_018272_7_1_6"/>
<dbReference type="InterPro" id="IPR004399">
    <property type="entry name" value="HMP/HMP-P_kinase_dom"/>
</dbReference>
<feature type="binding site" evidence="13">
    <location>
        <position position="460"/>
    </location>
    <ligand>
        <name>2-[(2R,5Z)-2-carboxy-4-methylthiazol-5(2H)-ylidene]ethyl phosphate</name>
        <dbReference type="ChEBI" id="CHEBI:62899"/>
    </ligand>
</feature>
<dbReference type="InterPro" id="IPR034291">
    <property type="entry name" value="TMP_synthase"/>
</dbReference>
<evidence type="ECO:0000256" key="10">
    <source>
        <dbReference type="ARBA" id="ARBA00047334"/>
    </source>
</evidence>
<comment type="catalytic activity">
    <reaction evidence="12 13">
        <text>2-[(2R,5Z)-2-carboxy-4-methylthiazol-5(2H)-ylidene]ethyl phosphate + 4-amino-2-methyl-5-(diphosphooxymethyl)pyrimidine + 2 H(+) = thiamine phosphate + CO2 + diphosphate</text>
        <dbReference type="Rhea" id="RHEA:47844"/>
        <dbReference type="ChEBI" id="CHEBI:15378"/>
        <dbReference type="ChEBI" id="CHEBI:16526"/>
        <dbReference type="ChEBI" id="CHEBI:33019"/>
        <dbReference type="ChEBI" id="CHEBI:37575"/>
        <dbReference type="ChEBI" id="CHEBI:57841"/>
        <dbReference type="ChEBI" id="CHEBI:62899"/>
        <dbReference type="EC" id="2.5.1.3"/>
    </reaction>
</comment>
<gene>
    <name evidence="13" type="primary">thiE</name>
    <name evidence="16" type="ordered locus">Mmwyl1_2391</name>
</gene>
<comment type="similarity">
    <text evidence="13">Belongs to the thiamine-phosphate synthase family.</text>
</comment>
<dbReference type="eggNOG" id="COG0351">
    <property type="taxonomic scope" value="Bacteria"/>
</dbReference>